<keyword evidence="2" id="KW-1185">Reference proteome</keyword>
<dbReference type="PANTHER" id="PTHR12498">
    <property type="entry name" value="N-TERMINAL ASPARAGINE AMIDOHYDROLASE"/>
    <property type="match status" value="1"/>
</dbReference>
<dbReference type="Proteomes" id="UP001370490">
    <property type="component" value="Unassembled WGS sequence"/>
</dbReference>
<dbReference type="GO" id="GO:0006511">
    <property type="term" value="P:ubiquitin-dependent protein catabolic process"/>
    <property type="evidence" value="ECO:0007669"/>
    <property type="project" value="TreeGrafter"/>
</dbReference>
<protein>
    <submittedName>
        <fullName evidence="1">Protein N-terminal asparagine amidohydrolase</fullName>
    </submittedName>
</protein>
<name>A0AAN8VFY8_9MAGN</name>
<dbReference type="EMBL" id="JBAMMX010000013">
    <property type="protein sequence ID" value="KAK6928642.1"/>
    <property type="molecule type" value="Genomic_DNA"/>
</dbReference>
<dbReference type="PANTHER" id="PTHR12498:SF0">
    <property type="entry name" value="PROTEIN N-TERMINAL ASPARAGINE AMIDOHYDROLASE"/>
    <property type="match status" value="1"/>
</dbReference>
<organism evidence="1 2">
    <name type="scientific">Dillenia turbinata</name>
    <dbReference type="NCBI Taxonomy" id="194707"/>
    <lineage>
        <taxon>Eukaryota</taxon>
        <taxon>Viridiplantae</taxon>
        <taxon>Streptophyta</taxon>
        <taxon>Embryophyta</taxon>
        <taxon>Tracheophyta</taxon>
        <taxon>Spermatophyta</taxon>
        <taxon>Magnoliopsida</taxon>
        <taxon>eudicotyledons</taxon>
        <taxon>Gunneridae</taxon>
        <taxon>Pentapetalae</taxon>
        <taxon>Dilleniales</taxon>
        <taxon>Dilleniaceae</taxon>
        <taxon>Dillenia</taxon>
    </lineage>
</organism>
<dbReference type="InterPro" id="IPR026750">
    <property type="entry name" value="NTAN1"/>
</dbReference>
<dbReference type="GO" id="GO:0005634">
    <property type="term" value="C:nucleus"/>
    <property type="evidence" value="ECO:0007669"/>
    <property type="project" value="TreeGrafter"/>
</dbReference>
<dbReference type="AlphaFoldDB" id="A0AAN8VFY8"/>
<dbReference type="Pfam" id="PF14736">
    <property type="entry name" value="N_Asn_amidohyd"/>
    <property type="match status" value="1"/>
</dbReference>
<evidence type="ECO:0000313" key="1">
    <source>
        <dbReference type="EMBL" id="KAK6928642.1"/>
    </source>
</evidence>
<reference evidence="1 2" key="1">
    <citation type="submission" date="2023-12" db="EMBL/GenBank/DDBJ databases">
        <title>A high-quality genome assembly for Dillenia turbinata (Dilleniales).</title>
        <authorList>
            <person name="Chanderbali A."/>
        </authorList>
    </citation>
    <scope>NUCLEOTIDE SEQUENCE [LARGE SCALE GENOMIC DNA]</scope>
    <source>
        <strain evidence="1">LSX21</strain>
        <tissue evidence="1">Leaf</tissue>
    </source>
</reference>
<comment type="caution">
    <text evidence="1">The sequence shown here is derived from an EMBL/GenBank/DDBJ whole genome shotgun (WGS) entry which is preliminary data.</text>
</comment>
<dbReference type="GO" id="GO:0008418">
    <property type="term" value="F:protein-N-terminal asparagine amidohydrolase activity"/>
    <property type="evidence" value="ECO:0007669"/>
    <property type="project" value="InterPro"/>
</dbReference>
<sequence>MIFVGEQPFAAPVASQSPDYDTFVALMEHPFLVNASEILNAIPERKFSFSRDRESGSDRSEDTSWVYVFQREYATVNPEIVKFVGTDEATTCVGLIIRNRESGMTSVAHMDSPDIVDIGLTQMMTWLVDHNAEVELDVHLIGGFEDASPNHMNGSTSPKSRTELNGYSFPLCTKIVKSLLRREEKFHIQTLHVLWHNTRRDFKGNAYPIFNGLLVETSTGIVTPANFDRTSRCPDEIVRRIRVTACCQDPSWDGKLLDTYDTLTDRIVIAACFWTSYEMHKALRLQQLPDSAILLNCSTSPSAEGPDFVENLRRQCEYVIRHPHWRQTFPKRQPRIFERTEDGGWRRC</sequence>
<accession>A0AAN8VFY8</accession>
<evidence type="ECO:0000313" key="2">
    <source>
        <dbReference type="Proteomes" id="UP001370490"/>
    </source>
</evidence>
<proteinExistence type="predicted"/>
<gene>
    <name evidence="1" type="ORF">RJ641_004847</name>
</gene>